<proteinExistence type="predicted"/>
<dbReference type="Pfam" id="PF13828">
    <property type="entry name" value="DUF4190"/>
    <property type="match status" value="1"/>
</dbReference>
<evidence type="ECO:0000259" key="2">
    <source>
        <dbReference type="Pfam" id="PF13828"/>
    </source>
</evidence>
<feature type="transmembrane region" description="Helical" evidence="1">
    <location>
        <begin position="20"/>
        <end position="47"/>
    </location>
</feature>
<evidence type="ECO:0000256" key="1">
    <source>
        <dbReference type="SAM" id="Phobius"/>
    </source>
</evidence>
<dbReference type="AlphaFoldDB" id="A0A4V4HMV2"/>
<organism evidence="3 4">
    <name type="scientific">Glycomyces paridis</name>
    <dbReference type="NCBI Taxonomy" id="2126555"/>
    <lineage>
        <taxon>Bacteria</taxon>
        <taxon>Bacillati</taxon>
        <taxon>Actinomycetota</taxon>
        <taxon>Actinomycetes</taxon>
        <taxon>Glycomycetales</taxon>
        <taxon>Glycomycetaceae</taxon>
        <taxon>Glycomyces</taxon>
    </lineage>
</organism>
<feature type="domain" description="DUF4190" evidence="2">
    <location>
        <begin position="21"/>
        <end position="79"/>
    </location>
</feature>
<sequence length="101" mass="10602">MTQDYGQPGAPVRMPREMNGLAIASFVVSLVGLCGPLGILGLIFGYVAKGQIKARDNAGSGLATAGIVLGWISLIGLIAIVLALILGGWASWEDWKDENYN</sequence>
<name>A0A4V4HMV2_9ACTN</name>
<dbReference type="RefSeq" id="WP_136531959.1">
    <property type="nucleotide sequence ID" value="NZ_STGX01000021.1"/>
</dbReference>
<keyword evidence="4" id="KW-1185">Reference proteome</keyword>
<keyword evidence="1" id="KW-1133">Transmembrane helix</keyword>
<dbReference type="EMBL" id="STGX01000021">
    <property type="protein sequence ID" value="THV23586.1"/>
    <property type="molecule type" value="Genomic_DNA"/>
</dbReference>
<evidence type="ECO:0000313" key="4">
    <source>
        <dbReference type="Proteomes" id="UP000305792"/>
    </source>
</evidence>
<protein>
    <submittedName>
        <fullName evidence="3">DUF4190 domain-containing protein</fullName>
    </submittedName>
</protein>
<comment type="caution">
    <text evidence="3">The sequence shown here is derived from an EMBL/GenBank/DDBJ whole genome shotgun (WGS) entry which is preliminary data.</text>
</comment>
<keyword evidence="1" id="KW-0812">Transmembrane</keyword>
<feature type="transmembrane region" description="Helical" evidence="1">
    <location>
        <begin position="68"/>
        <end position="92"/>
    </location>
</feature>
<accession>A0A4V4HMV2</accession>
<evidence type="ECO:0000313" key="3">
    <source>
        <dbReference type="EMBL" id="THV23586.1"/>
    </source>
</evidence>
<keyword evidence="1" id="KW-0472">Membrane</keyword>
<dbReference type="InterPro" id="IPR025241">
    <property type="entry name" value="DUF4190"/>
</dbReference>
<gene>
    <name evidence="3" type="ORF">E9998_22585</name>
</gene>
<reference evidence="3 4" key="1">
    <citation type="journal article" date="2018" name="Int. J. Syst. Evol. Microbiol.">
        <title>Glycomyces paridis sp. nov., isolated from the medicinal plant Paris polyphylla.</title>
        <authorList>
            <person name="Fang X.M."/>
            <person name="Bai J.L."/>
            <person name="Su J."/>
            <person name="Zhao L.L."/>
            <person name="Liu H.Y."/>
            <person name="Ma B.P."/>
            <person name="Zhang Y.Q."/>
            <person name="Yu L.Y."/>
        </authorList>
    </citation>
    <scope>NUCLEOTIDE SEQUENCE [LARGE SCALE GENOMIC DNA]</scope>
    <source>
        <strain evidence="3 4">CPCC 204357</strain>
    </source>
</reference>
<dbReference type="Proteomes" id="UP000305792">
    <property type="component" value="Unassembled WGS sequence"/>
</dbReference>